<evidence type="ECO:0000259" key="1">
    <source>
        <dbReference type="Pfam" id="PF09346"/>
    </source>
</evidence>
<evidence type="ECO:0000313" key="2">
    <source>
        <dbReference type="EMBL" id="MBP1905335.1"/>
    </source>
</evidence>
<dbReference type="EMBL" id="JAGGKG010000008">
    <property type="protein sequence ID" value="MBP1905335.1"/>
    <property type="molecule type" value="Genomic_DNA"/>
</dbReference>
<dbReference type="InterPro" id="IPR018958">
    <property type="entry name" value="Knr4/Smi1-like_dom"/>
</dbReference>
<organism evidence="2 3">
    <name type="scientific">Paenibacillus turicensis</name>
    <dbReference type="NCBI Taxonomy" id="160487"/>
    <lineage>
        <taxon>Bacteria</taxon>
        <taxon>Bacillati</taxon>
        <taxon>Bacillota</taxon>
        <taxon>Bacilli</taxon>
        <taxon>Bacillales</taxon>
        <taxon>Paenibacillaceae</taxon>
        <taxon>Paenibacillus</taxon>
    </lineage>
</organism>
<accession>A0ABS4FS04</accession>
<gene>
    <name evidence="2" type="ORF">J2Z32_001965</name>
</gene>
<dbReference type="RefSeq" id="WP_245251357.1">
    <property type="nucleotide sequence ID" value="NZ_JAGGKG010000008.1"/>
</dbReference>
<reference evidence="2 3" key="1">
    <citation type="submission" date="2021-03" db="EMBL/GenBank/DDBJ databases">
        <title>Genomic Encyclopedia of Type Strains, Phase IV (KMG-IV): sequencing the most valuable type-strain genomes for metagenomic binning, comparative biology and taxonomic classification.</title>
        <authorList>
            <person name="Goeker M."/>
        </authorList>
    </citation>
    <scope>NUCLEOTIDE SEQUENCE [LARGE SCALE GENOMIC DNA]</scope>
    <source>
        <strain evidence="2 3">DSM 14349</strain>
    </source>
</reference>
<sequence>MDRTIFEQIDDVIEKMQAVIEQELQQNPHFYAQYPMELLTEANPADIEEVTKRWTLPEPYVYFLQHYVPQRVGWATDEYIQLHIFGASELQEGQIGYNYNPVTQEVIEDWPAHYLVIASDEGDPYCLDLSREDTVVYTALHGQGEWDFSIAYESLVEFLYSTLLPKEIEVSDPSELADYKYYKLWLTGEGSDRVKTLLFIKKLKNCNVAEARAYLAELPLLVFKGIEQRAMQMEKELKAISAEYRMEQIGWEEFIREEG</sequence>
<keyword evidence="3" id="KW-1185">Reference proteome</keyword>
<proteinExistence type="predicted"/>
<protein>
    <recommendedName>
        <fullName evidence="1">Knr4/Smi1-like domain-containing protein</fullName>
    </recommendedName>
</protein>
<dbReference type="SUPFAM" id="SSF160631">
    <property type="entry name" value="SMI1/KNR4-like"/>
    <property type="match status" value="1"/>
</dbReference>
<feature type="domain" description="Knr4/Smi1-like" evidence="1">
    <location>
        <begin position="42"/>
        <end position="159"/>
    </location>
</feature>
<dbReference type="Proteomes" id="UP001519272">
    <property type="component" value="Unassembled WGS sequence"/>
</dbReference>
<dbReference type="Pfam" id="PF09346">
    <property type="entry name" value="SMI1_KNR4"/>
    <property type="match status" value="1"/>
</dbReference>
<comment type="caution">
    <text evidence="2">The sequence shown here is derived from an EMBL/GenBank/DDBJ whole genome shotgun (WGS) entry which is preliminary data.</text>
</comment>
<name>A0ABS4FS04_9BACL</name>
<dbReference type="InterPro" id="IPR037883">
    <property type="entry name" value="Knr4/Smi1-like_sf"/>
</dbReference>
<dbReference type="Gene3D" id="3.40.1580.10">
    <property type="entry name" value="SMI1/KNR4-like"/>
    <property type="match status" value="1"/>
</dbReference>
<evidence type="ECO:0000313" key="3">
    <source>
        <dbReference type="Proteomes" id="UP001519272"/>
    </source>
</evidence>